<dbReference type="Gramene" id="Pp3c14_11030V3.1">
    <property type="protein sequence ID" value="Pp3c14_11030V3.1"/>
    <property type="gene ID" value="Pp3c14_11030"/>
</dbReference>
<protein>
    <recommendedName>
        <fullName evidence="2">AMP-activated protein kinase glycogen-binding domain-containing protein</fullName>
    </recommendedName>
</protein>
<dbReference type="CDD" id="cd02859">
    <property type="entry name" value="E_set_AMPKbeta_like_N"/>
    <property type="match status" value="1"/>
</dbReference>
<dbReference type="STRING" id="3218.A0A2K1JHA8"/>
<dbReference type="RefSeq" id="XP_073394870.1">
    <property type="nucleotide sequence ID" value="XM_073538769.1"/>
</dbReference>
<reference evidence="4" key="3">
    <citation type="submission" date="2020-12" db="UniProtKB">
        <authorList>
            <consortium name="EnsemblPlants"/>
        </authorList>
    </citation>
    <scope>IDENTIFICATION</scope>
</reference>
<evidence type="ECO:0000259" key="2">
    <source>
        <dbReference type="Pfam" id="PF16561"/>
    </source>
</evidence>
<gene>
    <name evidence="4" type="primary">LOC112291579</name>
    <name evidence="3" type="ORF">PHYPA_018335</name>
</gene>
<dbReference type="Gramene" id="Pp3c14_11030V3.2">
    <property type="protein sequence ID" value="Pp3c14_11030V3.2"/>
    <property type="gene ID" value="Pp3c14_11030"/>
</dbReference>
<dbReference type="AlphaFoldDB" id="A0A2K1JHA8"/>
<evidence type="ECO:0000313" key="3">
    <source>
        <dbReference type="EMBL" id="PNR40932.1"/>
    </source>
</evidence>
<dbReference type="RefSeq" id="XP_073394869.1">
    <property type="nucleotide sequence ID" value="XM_073538768.1"/>
</dbReference>
<proteinExistence type="predicted"/>
<dbReference type="SUPFAM" id="SSF81296">
    <property type="entry name" value="E set domains"/>
    <property type="match status" value="1"/>
</dbReference>
<dbReference type="Pfam" id="PF16561">
    <property type="entry name" value="AMPK1_CBM"/>
    <property type="match status" value="1"/>
</dbReference>
<dbReference type="OrthoDB" id="531008at2759"/>
<keyword evidence="5" id="KW-1185">Reference proteome</keyword>
<dbReference type="GeneID" id="112291579"/>
<dbReference type="InterPro" id="IPR032640">
    <property type="entry name" value="AMPK1_CBM"/>
</dbReference>
<evidence type="ECO:0000313" key="5">
    <source>
        <dbReference type="Proteomes" id="UP000006727"/>
    </source>
</evidence>
<dbReference type="InterPro" id="IPR014756">
    <property type="entry name" value="Ig_E-set"/>
</dbReference>
<accession>A0A2K1JHA8</accession>
<evidence type="ECO:0000256" key="1">
    <source>
        <dbReference type="SAM" id="Coils"/>
    </source>
</evidence>
<keyword evidence="1" id="KW-0175">Coiled coil</keyword>
<reference evidence="3 5" key="2">
    <citation type="journal article" date="2018" name="Plant J.">
        <title>The Physcomitrella patens chromosome-scale assembly reveals moss genome structure and evolution.</title>
        <authorList>
            <person name="Lang D."/>
            <person name="Ullrich K.K."/>
            <person name="Murat F."/>
            <person name="Fuchs J."/>
            <person name="Jenkins J."/>
            <person name="Haas F.B."/>
            <person name="Piednoel M."/>
            <person name="Gundlach H."/>
            <person name="Van Bel M."/>
            <person name="Meyberg R."/>
            <person name="Vives C."/>
            <person name="Morata J."/>
            <person name="Symeonidi A."/>
            <person name="Hiss M."/>
            <person name="Muchero W."/>
            <person name="Kamisugi Y."/>
            <person name="Saleh O."/>
            <person name="Blanc G."/>
            <person name="Decker E.L."/>
            <person name="van Gessel N."/>
            <person name="Grimwood J."/>
            <person name="Hayes R.D."/>
            <person name="Graham S.W."/>
            <person name="Gunter L.E."/>
            <person name="McDaniel S.F."/>
            <person name="Hoernstein S.N.W."/>
            <person name="Larsson A."/>
            <person name="Li F.W."/>
            <person name="Perroud P.F."/>
            <person name="Phillips J."/>
            <person name="Ranjan P."/>
            <person name="Rokshar D.S."/>
            <person name="Rothfels C.J."/>
            <person name="Schneider L."/>
            <person name="Shu S."/>
            <person name="Stevenson D.W."/>
            <person name="Thummler F."/>
            <person name="Tillich M."/>
            <person name="Villarreal Aguilar J.C."/>
            <person name="Widiez T."/>
            <person name="Wong G.K."/>
            <person name="Wymore A."/>
            <person name="Zhang Y."/>
            <person name="Zimmer A.D."/>
            <person name="Quatrano R.S."/>
            <person name="Mayer K.F.X."/>
            <person name="Goodstein D."/>
            <person name="Casacuberta J.M."/>
            <person name="Vandepoele K."/>
            <person name="Reski R."/>
            <person name="Cuming A.C."/>
            <person name="Tuskan G.A."/>
            <person name="Maumus F."/>
            <person name="Salse J."/>
            <person name="Schmutz J."/>
            <person name="Rensing S.A."/>
        </authorList>
    </citation>
    <scope>NUCLEOTIDE SEQUENCE [LARGE SCALE GENOMIC DNA]</scope>
    <source>
        <strain evidence="4 5">cv. Gransden 2004</strain>
    </source>
</reference>
<feature type="domain" description="AMP-activated protein kinase glycogen-binding" evidence="2">
    <location>
        <begin position="218"/>
        <end position="294"/>
    </location>
</feature>
<reference evidence="3 5" key="1">
    <citation type="journal article" date="2008" name="Science">
        <title>The Physcomitrella genome reveals evolutionary insights into the conquest of land by plants.</title>
        <authorList>
            <person name="Rensing S."/>
            <person name="Lang D."/>
            <person name="Zimmer A."/>
            <person name="Terry A."/>
            <person name="Salamov A."/>
            <person name="Shapiro H."/>
            <person name="Nishiyama T."/>
            <person name="Perroud P.-F."/>
            <person name="Lindquist E."/>
            <person name="Kamisugi Y."/>
            <person name="Tanahashi T."/>
            <person name="Sakakibara K."/>
            <person name="Fujita T."/>
            <person name="Oishi K."/>
            <person name="Shin-I T."/>
            <person name="Kuroki Y."/>
            <person name="Toyoda A."/>
            <person name="Suzuki Y."/>
            <person name="Hashimoto A."/>
            <person name="Yamaguchi K."/>
            <person name="Sugano A."/>
            <person name="Kohara Y."/>
            <person name="Fujiyama A."/>
            <person name="Anterola A."/>
            <person name="Aoki S."/>
            <person name="Ashton N."/>
            <person name="Barbazuk W.B."/>
            <person name="Barker E."/>
            <person name="Bennetzen J."/>
            <person name="Bezanilla M."/>
            <person name="Blankenship R."/>
            <person name="Cho S.H."/>
            <person name="Dutcher S."/>
            <person name="Estelle M."/>
            <person name="Fawcett J.A."/>
            <person name="Gundlach H."/>
            <person name="Hanada K."/>
            <person name="Heyl A."/>
            <person name="Hicks K.A."/>
            <person name="Hugh J."/>
            <person name="Lohr M."/>
            <person name="Mayer K."/>
            <person name="Melkozernov A."/>
            <person name="Murata T."/>
            <person name="Nelson D."/>
            <person name="Pils B."/>
            <person name="Prigge M."/>
            <person name="Reiss B."/>
            <person name="Renner T."/>
            <person name="Rombauts S."/>
            <person name="Rushton P."/>
            <person name="Sanderfoot A."/>
            <person name="Schween G."/>
            <person name="Shiu S.-H."/>
            <person name="Stueber K."/>
            <person name="Theodoulou F.L."/>
            <person name="Tu H."/>
            <person name="Van de Peer Y."/>
            <person name="Verrier P.J."/>
            <person name="Waters E."/>
            <person name="Wood A."/>
            <person name="Yang L."/>
            <person name="Cove D."/>
            <person name="Cuming A."/>
            <person name="Hasebe M."/>
            <person name="Lucas S."/>
            <person name="Mishler D.B."/>
            <person name="Reski R."/>
            <person name="Grigoriev I."/>
            <person name="Quatrano R.S."/>
            <person name="Boore J.L."/>
        </authorList>
    </citation>
    <scope>NUCLEOTIDE SEQUENCE [LARGE SCALE GENOMIC DNA]</scope>
    <source>
        <strain evidence="4 5">cv. Gransden 2004</strain>
    </source>
</reference>
<name>A0A2K1JHA8_PHYPA</name>
<organism evidence="3">
    <name type="scientific">Physcomitrium patens</name>
    <name type="common">Spreading-leaved earth moss</name>
    <name type="synonym">Physcomitrella patens</name>
    <dbReference type="NCBI Taxonomy" id="3218"/>
    <lineage>
        <taxon>Eukaryota</taxon>
        <taxon>Viridiplantae</taxon>
        <taxon>Streptophyta</taxon>
        <taxon>Embryophyta</taxon>
        <taxon>Bryophyta</taxon>
        <taxon>Bryophytina</taxon>
        <taxon>Bryopsida</taxon>
        <taxon>Funariidae</taxon>
        <taxon>Funariales</taxon>
        <taxon>Funariaceae</taxon>
        <taxon>Physcomitrium</taxon>
    </lineage>
</organism>
<dbReference type="PANTHER" id="PTHR47342">
    <property type="entry name" value="PROTEIN PTST, CHLOROPLASTIC"/>
    <property type="match status" value="1"/>
</dbReference>
<dbReference type="Gene3D" id="2.60.40.10">
    <property type="entry name" value="Immunoglobulins"/>
    <property type="match status" value="1"/>
</dbReference>
<dbReference type="Proteomes" id="UP000006727">
    <property type="component" value="Chromosome 14"/>
</dbReference>
<evidence type="ECO:0000313" key="4">
    <source>
        <dbReference type="EnsemblPlants" id="Pp3c14_11030V3.1"/>
    </source>
</evidence>
<dbReference type="EMBL" id="ABEU02000014">
    <property type="protein sequence ID" value="PNR40932.1"/>
    <property type="molecule type" value="Genomic_DNA"/>
</dbReference>
<feature type="coiled-coil region" evidence="1">
    <location>
        <begin position="130"/>
        <end position="157"/>
    </location>
</feature>
<dbReference type="PaxDb" id="3218-PP1S36_344V6.2"/>
<dbReference type="EnsemblPlants" id="Pp3c14_11030V3.2">
    <property type="protein sequence ID" value="Pp3c14_11030V3.2"/>
    <property type="gene ID" value="Pp3c14_11030"/>
</dbReference>
<dbReference type="InterPro" id="IPR013783">
    <property type="entry name" value="Ig-like_fold"/>
</dbReference>
<dbReference type="PANTHER" id="PTHR47342:SF1">
    <property type="entry name" value="PROTEIN PTST, CHLOROPLASTIC"/>
    <property type="match status" value="1"/>
</dbReference>
<sequence length="297" mass="33544">MAAFSATLSPSHAAVDLGFNDYGHVSCKQKYKISRRESLAAPGQHRTTFSILRRPKTLSATRPLVQSSCTQNDDSVVLRERSGDNSSKDATSQRNPLSSELTSTIELGFMLKNKGKLQLLNKLSVANQYIRQLQHDLRDKEEALVKTRSELSAMQMELQVLVRILHEIGRQGIKPGTQKINGRYIHSHLASRLEEMQRIVQERIKDADQVRVRRIDLVFYGMAEDVQVMGSFDGWTRGEQMSPENTGTFTKFTTSIKLRPGQYEIKFLVDGEWQLSPELPTVGEGLTMNNMIIVDGY</sequence>
<dbReference type="EnsemblPlants" id="Pp3c14_11030V3.1">
    <property type="protein sequence ID" value="Pp3c14_11030V3.1"/>
    <property type="gene ID" value="Pp3c14_11030"/>
</dbReference>